<evidence type="ECO:0000313" key="4">
    <source>
        <dbReference type="EMBL" id="CAB3364117.1"/>
    </source>
</evidence>
<feature type="region of interest" description="Disordered" evidence="2">
    <location>
        <begin position="1"/>
        <end position="30"/>
    </location>
</feature>
<feature type="compositionally biased region" description="Acidic residues" evidence="2">
    <location>
        <begin position="1"/>
        <end position="10"/>
    </location>
</feature>
<reference evidence="4 5" key="1">
    <citation type="submission" date="2020-04" db="EMBL/GenBank/DDBJ databases">
        <authorList>
            <person name="Alioto T."/>
            <person name="Alioto T."/>
            <person name="Gomez Garrido J."/>
        </authorList>
    </citation>
    <scope>NUCLEOTIDE SEQUENCE [LARGE SCALE GENOMIC DNA]</scope>
</reference>
<dbReference type="InterPro" id="IPR002125">
    <property type="entry name" value="CMP_dCMP_dom"/>
</dbReference>
<dbReference type="InterPro" id="IPR016193">
    <property type="entry name" value="Cytidine_deaminase-like"/>
</dbReference>
<dbReference type="PROSITE" id="PS51747">
    <property type="entry name" value="CYT_DCMP_DEAMINASES_2"/>
    <property type="match status" value="1"/>
</dbReference>
<protein>
    <recommendedName>
        <fullName evidence="3">CMP/dCMP-type deaminase domain-containing protein</fullName>
    </recommendedName>
</protein>
<evidence type="ECO:0000256" key="2">
    <source>
        <dbReference type="SAM" id="MobiDB-lite"/>
    </source>
</evidence>
<dbReference type="GO" id="GO:0046872">
    <property type="term" value="F:metal ion binding"/>
    <property type="evidence" value="ECO:0007669"/>
    <property type="project" value="UniProtKB-KW"/>
</dbReference>
<dbReference type="EMBL" id="CADEPI010000014">
    <property type="protein sequence ID" value="CAB3364117.1"/>
    <property type="molecule type" value="Genomic_DNA"/>
</dbReference>
<feature type="domain" description="CMP/dCMP-type deaminase" evidence="3">
    <location>
        <begin position="33"/>
        <end position="153"/>
    </location>
</feature>
<keyword evidence="5" id="KW-1185">Reference proteome</keyword>
<comment type="caution">
    <text evidence="4">The sequence shown here is derived from an EMBL/GenBank/DDBJ whole genome shotgun (WGS) entry which is preliminary data.</text>
</comment>
<sequence length="197" mass="21419">MNTISEEESTEILPCTARSSPSGSSPPPKRCLKEDDVFMERAFKQARLALSEGEVPVGCVFVQGDQHVICEGRNATNNKLTGEAHAEIKCIDQILAQNAKTDWSRVSLYVTVEPCIMCAAALKMLGVGKIVFGCHNPRFGGMGTVLDAMSVACSCPSPYIRSDVRSEEAIDLLKVFYAGINPSAPEDKVKKKKRAEH</sequence>
<dbReference type="Pfam" id="PF00383">
    <property type="entry name" value="dCMP_cyt_deam_1"/>
    <property type="match status" value="1"/>
</dbReference>
<dbReference type="SUPFAM" id="SSF53927">
    <property type="entry name" value="Cytidine deaminase-like"/>
    <property type="match status" value="1"/>
</dbReference>
<dbReference type="GO" id="GO:0002100">
    <property type="term" value="P:tRNA wobble adenosine to inosine editing"/>
    <property type="evidence" value="ECO:0007669"/>
    <property type="project" value="InterPro"/>
</dbReference>
<accession>A0A8S1CA42</accession>
<dbReference type="Proteomes" id="UP000494165">
    <property type="component" value="Unassembled WGS sequence"/>
</dbReference>
<name>A0A8S1CA42_9INSE</name>
<evidence type="ECO:0000313" key="5">
    <source>
        <dbReference type="Proteomes" id="UP000494165"/>
    </source>
</evidence>
<evidence type="ECO:0000256" key="1">
    <source>
        <dbReference type="ARBA" id="ARBA00022801"/>
    </source>
</evidence>
<keyword evidence="1" id="KW-0378">Hydrolase</keyword>
<organism evidence="4 5">
    <name type="scientific">Cloeon dipterum</name>
    <dbReference type="NCBI Taxonomy" id="197152"/>
    <lineage>
        <taxon>Eukaryota</taxon>
        <taxon>Metazoa</taxon>
        <taxon>Ecdysozoa</taxon>
        <taxon>Arthropoda</taxon>
        <taxon>Hexapoda</taxon>
        <taxon>Insecta</taxon>
        <taxon>Pterygota</taxon>
        <taxon>Palaeoptera</taxon>
        <taxon>Ephemeroptera</taxon>
        <taxon>Pisciforma</taxon>
        <taxon>Baetidae</taxon>
        <taxon>Cloeon</taxon>
    </lineage>
</organism>
<dbReference type="Gene3D" id="3.40.140.10">
    <property type="entry name" value="Cytidine Deaminase, domain 2"/>
    <property type="match status" value="1"/>
</dbReference>
<dbReference type="PANTHER" id="PTHR11079">
    <property type="entry name" value="CYTOSINE DEAMINASE FAMILY MEMBER"/>
    <property type="match status" value="1"/>
</dbReference>
<dbReference type="GO" id="GO:0052717">
    <property type="term" value="F:tRNA-specific adenosine-34 deaminase activity"/>
    <property type="evidence" value="ECO:0007669"/>
    <property type="project" value="UniProtKB-EC"/>
</dbReference>
<dbReference type="PANTHER" id="PTHR11079:SF149">
    <property type="entry name" value="TRNA-SPECIFIC ADENOSINE DEAMINASE 2"/>
    <property type="match status" value="1"/>
</dbReference>
<dbReference type="GO" id="GO:0005737">
    <property type="term" value="C:cytoplasm"/>
    <property type="evidence" value="ECO:0007669"/>
    <property type="project" value="TreeGrafter"/>
</dbReference>
<proteinExistence type="predicted"/>
<dbReference type="GO" id="GO:0005634">
    <property type="term" value="C:nucleus"/>
    <property type="evidence" value="ECO:0007669"/>
    <property type="project" value="TreeGrafter"/>
</dbReference>
<dbReference type="CDD" id="cd01285">
    <property type="entry name" value="nucleoside_deaminase"/>
    <property type="match status" value="1"/>
</dbReference>
<dbReference type="AlphaFoldDB" id="A0A8S1CA42"/>
<evidence type="ECO:0000259" key="3">
    <source>
        <dbReference type="PROSITE" id="PS51747"/>
    </source>
</evidence>
<gene>
    <name evidence="4" type="ORF">CLODIP_2_CD06973</name>
</gene>
<dbReference type="OrthoDB" id="408702at2759"/>